<dbReference type="Pfam" id="PF02518">
    <property type="entry name" value="HATPase_c"/>
    <property type="match status" value="1"/>
</dbReference>
<sequence length="582" mass="65333">IQEWKEADEQNRSFQDFITNGKLGNILYLTVDTDLRVTRCISEGIDEGGNFRDHHYVQDGLKGQKFVGRLLTDFKSPDYGERMLIYRKILNGELPLQFDEININGIHWQSIYTPITSTRNDQEIITGVAVFSFDVTALRNKEIELRQVEAERKLAERANQMKGEFLAKMSHELRTPLGAVIGMCDLLSKTPLNLEQSHFLRTVQKSADALMNVINHILDYEKIESGLMTIEEKLFSLEGMVDDIKAIFSYIIQSKHLEFIQIIEIPHHCHLIGDPNRTKQVLINLLNNAVKFTSSGRIVLSVHVREPGPIDNEAFVHFQVQDTGIGISPEAKQNLFKAFVQEDSSTARMYGGSGLGLCISKQLASLMKGSINLISEIGQGTTVNLEVPFRIPTPESIQTALNGQMTGHTKNSQDAVSSSHGPTFILVVEDNDINKEIIVRLLKGLGFWNLETASNGLEATSKIRKCQQTDGKMYDLILMDCQMPLMDGYETTKFIREHLPSKDLPIIALTANAIQGDRERCLEAGMSDYVTKPVTAKKLGQVILKWLQRPLVESNMDAPSKEIRRGEKRKEVMSDSDVALGS</sequence>
<evidence type="ECO:0000256" key="3">
    <source>
        <dbReference type="PROSITE-ProRule" id="PRU00169"/>
    </source>
</evidence>
<dbReference type="SMART" id="SM00387">
    <property type="entry name" value="HATPase_c"/>
    <property type="match status" value="1"/>
</dbReference>
<dbReference type="Pfam" id="PF00512">
    <property type="entry name" value="HisKA"/>
    <property type="match status" value="1"/>
</dbReference>
<dbReference type="GO" id="GO:0000155">
    <property type="term" value="F:phosphorelay sensor kinase activity"/>
    <property type="evidence" value="ECO:0007669"/>
    <property type="project" value="InterPro"/>
</dbReference>
<feature type="non-terminal residue" evidence="7">
    <location>
        <position position="1"/>
    </location>
</feature>
<dbReference type="Gene3D" id="1.10.287.130">
    <property type="match status" value="1"/>
</dbReference>
<dbReference type="SUPFAM" id="SSF55874">
    <property type="entry name" value="ATPase domain of HSP90 chaperone/DNA topoisomerase II/histidine kinase"/>
    <property type="match status" value="1"/>
</dbReference>
<feature type="compositionally biased region" description="Basic and acidic residues" evidence="4">
    <location>
        <begin position="559"/>
        <end position="573"/>
    </location>
</feature>
<dbReference type="OMA" id="ICACTAF"/>
<feature type="domain" description="Histidine kinase" evidence="5">
    <location>
        <begin position="168"/>
        <end position="391"/>
    </location>
</feature>
<dbReference type="InterPro" id="IPR004358">
    <property type="entry name" value="Sig_transdc_His_kin-like_C"/>
</dbReference>
<feature type="region of interest" description="Disordered" evidence="4">
    <location>
        <begin position="557"/>
        <end position="582"/>
    </location>
</feature>
<evidence type="ECO:0000259" key="5">
    <source>
        <dbReference type="PROSITE" id="PS50109"/>
    </source>
</evidence>
<dbReference type="AlphaFoldDB" id="A0A1U7LPY7"/>
<dbReference type="PANTHER" id="PTHR45339">
    <property type="entry name" value="HYBRID SIGNAL TRANSDUCTION HISTIDINE KINASE J"/>
    <property type="match status" value="1"/>
</dbReference>
<keyword evidence="8" id="KW-1185">Reference proteome</keyword>
<gene>
    <name evidence="7" type="ORF">NEOLI_003678</name>
</gene>
<feature type="modified residue" description="4-aspartylphosphate" evidence="3">
    <location>
        <position position="480"/>
    </location>
</feature>
<keyword evidence="2" id="KW-0902">Two-component regulatory system</keyword>
<name>A0A1U7LPY7_NEOID</name>
<evidence type="ECO:0000256" key="2">
    <source>
        <dbReference type="ARBA" id="ARBA00023012"/>
    </source>
</evidence>
<dbReference type="CDD" id="cd16922">
    <property type="entry name" value="HATPase_EvgS-ArcB-TorS-like"/>
    <property type="match status" value="1"/>
</dbReference>
<comment type="caution">
    <text evidence="7">The sequence shown here is derived from an EMBL/GenBank/DDBJ whole genome shotgun (WGS) entry which is preliminary data.</text>
</comment>
<dbReference type="SUPFAM" id="SSF52172">
    <property type="entry name" value="CheY-like"/>
    <property type="match status" value="1"/>
</dbReference>
<dbReference type="PROSITE" id="PS50110">
    <property type="entry name" value="RESPONSE_REGULATORY"/>
    <property type="match status" value="1"/>
</dbReference>
<dbReference type="Proteomes" id="UP000186594">
    <property type="component" value="Unassembled WGS sequence"/>
</dbReference>
<dbReference type="FunFam" id="3.30.565.10:FF:000010">
    <property type="entry name" value="Sensor histidine kinase RcsC"/>
    <property type="match status" value="1"/>
</dbReference>
<dbReference type="STRING" id="1198029.A0A1U7LPY7"/>
<organism evidence="7 8">
    <name type="scientific">Neolecta irregularis (strain DAH-3)</name>
    <dbReference type="NCBI Taxonomy" id="1198029"/>
    <lineage>
        <taxon>Eukaryota</taxon>
        <taxon>Fungi</taxon>
        <taxon>Dikarya</taxon>
        <taxon>Ascomycota</taxon>
        <taxon>Taphrinomycotina</taxon>
        <taxon>Neolectales</taxon>
        <taxon>Neolectaceae</taxon>
        <taxon>Neolecta</taxon>
    </lineage>
</organism>
<dbReference type="OrthoDB" id="60033at2759"/>
<dbReference type="InterPro" id="IPR001789">
    <property type="entry name" value="Sig_transdc_resp-reg_receiver"/>
</dbReference>
<feature type="domain" description="Response regulatory" evidence="6">
    <location>
        <begin position="424"/>
        <end position="547"/>
    </location>
</feature>
<proteinExistence type="predicted"/>
<keyword evidence="7" id="KW-0418">Kinase</keyword>
<dbReference type="CDD" id="cd00082">
    <property type="entry name" value="HisKA"/>
    <property type="match status" value="1"/>
</dbReference>
<dbReference type="PANTHER" id="PTHR45339:SF1">
    <property type="entry name" value="HYBRID SIGNAL TRANSDUCTION HISTIDINE KINASE J"/>
    <property type="match status" value="1"/>
</dbReference>
<evidence type="ECO:0000256" key="1">
    <source>
        <dbReference type="ARBA" id="ARBA00022553"/>
    </source>
</evidence>
<keyword evidence="1 3" id="KW-0597">Phosphoprotein</keyword>
<dbReference type="InterPro" id="IPR036097">
    <property type="entry name" value="HisK_dim/P_sf"/>
</dbReference>
<dbReference type="SUPFAM" id="SSF47384">
    <property type="entry name" value="Homodimeric domain of signal transducing histidine kinase"/>
    <property type="match status" value="1"/>
</dbReference>
<evidence type="ECO:0000313" key="8">
    <source>
        <dbReference type="Proteomes" id="UP000186594"/>
    </source>
</evidence>
<dbReference type="InterPro" id="IPR003661">
    <property type="entry name" value="HisK_dim/P_dom"/>
</dbReference>
<dbReference type="Pfam" id="PF00072">
    <property type="entry name" value="Response_reg"/>
    <property type="match status" value="1"/>
</dbReference>
<protein>
    <submittedName>
        <fullName evidence="7">Hybrid signal transduction histidine kinase J</fullName>
    </submittedName>
</protein>
<evidence type="ECO:0000256" key="4">
    <source>
        <dbReference type="SAM" id="MobiDB-lite"/>
    </source>
</evidence>
<dbReference type="Gene3D" id="3.30.565.10">
    <property type="entry name" value="Histidine kinase-like ATPase, C-terminal domain"/>
    <property type="match status" value="1"/>
</dbReference>
<dbReference type="SMART" id="SM00388">
    <property type="entry name" value="HisKA"/>
    <property type="match status" value="1"/>
</dbReference>
<dbReference type="CDD" id="cd17546">
    <property type="entry name" value="REC_hyHK_CKI1_RcsC-like"/>
    <property type="match status" value="1"/>
</dbReference>
<dbReference type="PRINTS" id="PR00344">
    <property type="entry name" value="BCTRLSENSOR"/>
</dbReference>
<dbReference type="SMART" id="SM00448">
    <property type="entry name" value="REC"/>
    <property type="match status" value="1"/>
</dbReference>
<dbReference type="EMBL" id="LXFE01000656">
    <property type="protein sequence ID" value="OLL24725.1"/>
    <property type="molecule type" value="Genomic_DNA"/>
</dbReference>
<accession>A0A1U7LPY7</accession>
<keyword evidence="7" id="KW-0808">Transferase</keyword>
<dbReference type="InterPro" id="IPR005467">
    <property type="entry name" value="His_kinase_dom"/>
</dbReference>
<dbReference type="InterPro" id="IPR036890">
    <property type="entry name" value="HATPase_C_sf"/>
</dbReference>
<dbReference type="InterPro" id="IPR003594">
    <property type="entry name" value="HATPase_dom"/>
</dbReference>
<evidence type="ECO:0000259" key="6">
    <source>
        <dbReference type="PROSITE" id="PS50110"/>
    </source>
</evidence>
<evidence type="ECO:0000313" key="7">
    <source>
        <dbReference type="EMBL" id="OLL24725.1"/>
    </source>
</evidence>
<dbReference type="InterPro" id="IPR011006">
    <property type="entry name" value="CheY-like_superfamily"/>
</dbReference>
<reference evidence="7 8" key="1">
    <citation type="submission" date="2016-04" db="EMBL/GenBank/DDBJ databases">
        <title>Evolutionary innovation and constraint leading to complex multicellularity in the Ascomycota.</title>
        <authorList>
            <person name="Cisse O."/>
            <person name="Nguyen A."/>
            <person name="Hewitt D.A."/>
            <person name="Jedd G."/>
            <person name="Stajich J.E."/>
        </authorList>
    </citation>
    <scope>NUCLEOTIDE SEQUENCE [LARGE SCALE GENOMIC DNA]</scope>
    <source>
        <strain evidence="7 8">DAH-3</strain>
    </source>
</reference>
<dbReference type="PROSITE" id="PS50109">
    <property type="entry name" value="HIS_KIN"/>
    <property type="match status" value="1"/>
</dbReference>
<dbReference type="Gene3D" id="3.40.50.2300">
    <property type="match status" value="1"/>
</dbReference>